<sequence length="329" mass="35651">MDASGEQRIDVRFVLSGQDFALSADVVTERLRHRRPEEIRTHWVEVEGVRFPVKQALEAALGINRTEFTSHAALLQFRRLGLVTSQRTRPAGVPARRPAARKAAQVSVEEAGAAFATLVAFLRQAPLTEGVGALEHALVGVDAHRAEAIGNAAGLTSDLLEAALIVRTNVGRVSDVIHATVIALALPVILEDGETVTERPSLGQGNDPSRLFDLATNRRVAEFKVAVWSGGDMVRKRTLVADLAHLAMDGSGRRPELWAVGTEPARFLRTSTSPVGELLGRSSPHLQHRFTHRYGTSAIPLREFTATHAQHVELLDITDVVPAVAATLR</sequence>
<dbReference type="EMBL" id="JAGGMS010000001">
    <property type="protein sequence ID" value="MBP2183495.1"/>
    <property type="molecule type" value="Genomic_DNA"/>
</dbReference>
<evidence type="ECO:0000313" key="1">
    <source>
        <dbReference type="EMBL" id="MBP2183495.1"/>
    </source>
</evidence>
<protein>
    <recommendedName>
        <fullName evidence="3">PE-PGRS family protein</fullName>
    </recommendedName>
</protein>
<reference evidence="1 2" key="1">
    <citation type="submission" date="2021-03" db="EMBL/GenBank/DDBJ databases">
        <title>Sequencing the genomes of 1000 actinobacteria strains.</title>
        <authorList>
            <person name="Klenk H.-P."/>
        </authorList>
    </citation>
    <scope>NUCLEOTIDE SEQUENCE [LARGE SCALE GENOMIC DNA]</scope>
    <source>
        <strain evidence="1 2">DSM 45510</strain>
    </source>
</reference>
<proteinExistence type="predicted"/>
<evidence type="ECO:0008006" key="3">
    <source>
        <dbReference type="Google" id="ProtNLM"/>
    </source>
</evidence>
<accession>A0ABS4PVP8</accession>
<organism evidence="1 2">
    <name type="scientific">Amycolatopsis magusensis</name>
    <dbReference type="NCBI Taxonomy" id="882444"/>
    <lineage>
        <taxon>Bacteria</taxon>
        <taxon>Bacillati</taxon>
        <taxon>Actinomycetota</taxon>
        <taxon>Actinomycetes</taxon>
        <taxon>Pseudonocardiales</taxon>
        <taxon>Pseudonocardiaceae</taxon>
        <taxon>Amycolatopsis</taxon>
    </lineage>
</organism>
<gene>
    <name evidence="1" type="ORF">JOM49_005021</name>
</gene>
<dbReference type="Proteomes" id="UP000741013">
    <property type="component" value="Unassembled WGS sequence"/>
</dbReference>
<keyword evidence="2" id="KW-1185">Reference proteome</keyword>
<name>A0ABS4PVP8_9PSEU</name>
<dbReference type="RefSeq" id="WP_209666661.1">
    <property type="nucleotide sequence ID" value="NZ_JAGGMS010000001.1"/>
</dbReference>
<comment type="caution">
    <text evidence="1">The sequence shown here is derived from an EMBL/GenBank/DDBJ whole genome shotgun (WGS) entry which is preliminary data.</text>
</comment>
<evidence type="ECO:0000313" key="2">
    <source>
        <dbReference type="Proteomes" id="UP000741013"/>
    </source>
</evidence>